<reference evidence="1 2" key="1">
    <citation type="submission" date="2023-09" db="EMBL/GenBank/DDBJ databases">
        <authorList>
            <person name="Rey-Velasco X."/>
        </authorList>
    </citation>
    <scope>NUCLEOTIDE SEQUENCE [LARGE SCALE GENOMIC DNA]</scope>
    <source>
        <strain evidence="1 2">F363</strain>
    </source>
</reference>
<comment type="caution">
    <text evidence="1">The sequence shown here is derived from an EMBL/GenBank/DDBJ whole genome shotgun (WGS) entry which is preliminary data.</text>
</comment>
<protein>
    <submittedName>
        <fullName evidence="1">DUF4251 domain-containing protein</fullName>
    </submittedName>
</protein>
<evidence type="ECO:0000313" key="1">
    <source>
        <dbReference type="EMBL" id="MDT0641823.1"/>
    </source>
</evidence>
<name>A0ABU3C654_9FLAO</name>
<keyword evidence="2" id="KW-1185">Reference proteome</keyword>
<gene>
    <name evidence="1" type="ORF">RM553_03160</name>
</gene>
<sequence length="167" mass="18440">MFRSNWLKISSVFGMLFLMISCGGSSEVNSGEDIMKLVGSRSFEVENQWAIPLGGGMINLIGNPNYIRFKKDSDSVEVFLPYFGVRHSGGGYGDSGGIKFKGIPKELTVEELNKDDVQISFVGNNGNENFQFMLKIFSNGNSTTSVNSTQRNSITYRGNIKPVNKED</sequence>
<organism evidence="1 2">
    <name type="scientific">Autumnicola tepida</name>
    <dbReference type="NCBI Taxonomy" id="3075595"/>
    <lineage>
        <taxon>Bacteria</taxon>
        <taxon>Pseudomonadati</taxon>
        <taxon>Bacteroidota</taxon>
        <taxon>Flavobacteriia</taxon>
        <taxon>Flavobacteriales</taxon>
        <taxon>Flavobacteriaceae</taxon>
        <taxon>Autumnicola</taxon>
    </lineage>
</organism>
<evidence type="ECO:0000313" key="2">
    <source>
        <dbReference type="Proteomes" id="UP001262889"/>
    </source>
</evidence>
<dbReference type="Gene3D" id="2.40.128.410">
    <property type="match status" value="1"/>
</dbReference>
<dbReference type="EMBL" id="JAVRHQ010000002">
    <property type="protein sequence ID" value="MDT0641823.1"/>
    <property type="molecule type" value="Genomic_DNA"/>
</dbReference>
<proteinExistence type="predicted"/>
<dbReference type="PROSITE" id="PS51257">
    <property type="entry name" value="PROKAR_LIPOPROTEIN"/>
    <property type="match status" value="1"/>
</dbReference>
<dbReference type="Pfam" id="PF14059">
    <property type="entry name" value="DUF4251"/>
    <property type="match status" value="1"/>
</dbReference>
<dbReference type="InterPro" id="IPR025347">
    <property type="entry name" value="DUF4251"/>
</dbReference>
<accession>A0ABU3C654</accession>
<dbReference type="RefSeq" id="WP_311533531.1">
    <property type="nucleotide sequence ID" value="NZ_JAVRHQ010000002.1"/>
</dbReference>
<dbReference type="Proteomes" id="UP001262889">
    <property type="component" value="Unassembled WGS sequence"/>
</dbReference>